<name>A0ABM1QL42_CAMSA</name>
<organism evidence="2 3">
    <name type="scientific">Camelina sativa</name>
    <name type="common">False flax</name>
    <name type="synonym">Myagrum sativum</name>
    <dbReference type="NCBI Taxonomy" id="90675"/>
    <lineage>
        <taxon>Eukaryota</taxon>
        <taxon>Viridiplantae</taxon>
        <taxon>Streptophyta</taxon>
        <taxon>Embryophyta</taxon>
        <taxon>Tracheophyta</taxon>
        <taxon>Spermatophyta</taxon>
        <taxon>Magnoliopsida</taxon>
        <taxon>eudicotyledons</taxon>
        <taxon>Gunneridae</taxon>
        <taxon>Pentapetalae</taxon>
        <taxon>rosids</taxon>
        <taxon>malvids</taxon>
        <taxon>Brassicales</taxon>
        <taxon>Brassicaceae</taxon>
        <taxon>Camelineae</taxon>
        <taxon>Camelina</taxon>
    </lineage>
</organism>
<proteinExistence type="predicted"/>
<evidence type="ECO:0000313" key="2">
    <source>
        <dbReference type="Proteomes" id="UP000694864"/>
    </source>
</evidence>
<gene>
    <name evidence="3" type="primary">LOC104728292</name>
</gene>
<feature type="region of interest" description="Disordered" evidence="1">
    <location>
        <begin position="62"/>
        <end position="83"/>
    </location>
</feature>
<reference evidence="3" key="2">
    <citation type="submission" date="2025-08" db="UniProtKB">
        <authorList>
            <consortium name="RefSeq"/>
        </authorList>
    </citation>
    <scope>IDENTIFICATION</scope>
    <source>
        <tissue evidence="3">Leaf</tissue>
    </source>
</reference>
<feature type="region of interest" description="Disordered" evidence="1">
    <location>
        <begin position="274"/>
        <end position="322"/>
    </location>
</feature>
<feature type="compositionally biased region" description="Low complexity" evidence="1">
    <location>
        <begin position="307"/>
        <end position="322"/>
    </location>
</feature>
<sequence>MLQRKYNWDSGITEVVKENFIRVAKRRIKGIVSQAKKSGEHPIWIGPTLWVEMMEHWNTPESIEKSTNASQSRNSDRGGLGVRKHLSGQKSYLQVQLDLEDKLARPVSLVEVFMATHTRADGTFVDAKAKQVAEDYEKNLEETLNQLDADDLHGSDHSPENLLNGPSPFKIKMTYFSRLISTVTDDKGKPFGLGQLAETINKGKRRKCYSTASSPSILELQDQLEAARVKLVKVDEENARRDEEQRLAQSRITSLEMVVSYLKNTYHGFSDFMANATTPPHQQQATAANATVDRPAEGPANGPANGPNTSPLSNTSSTFPLP</sequence>
<dbReference type="Proteomes" id="UP000694864">
    <property type="component" value="Chromosome 11"/>
</dbReference>
<keyword evidence="2" id="KW-1185">Reference proteome</keyword>
<reference evidence="2" key="1">
    <citation type="journal article" date="2014" name="Nat. Commun.">
        <title>The emerging biofuel crop Camelina sativa retains a highly undifferentiated hexaploid genome structure.</title>
        <authorList>
            <person name="Kagale S."/>
            <person name="Koh C."/>
            <person name="Nixon J."/>
            <person name="Bollina V."/>
            <person name="Clarke W.E."/>
            <person name="Tuteja R."/>
            <person name="Spillane C."/>
            <person name="Robinson S.J."/>
            <person name="Links M.G."/>
            <person name="Clarke C."/>
            <person name="Higgins E.E."/>
            <person name="Huebert T."/>
            <person name="Sharpe A.G."/>
            <person name="Parkin I.A."/>
        </authorList>
    </citation>
    <scope>NUCLEOTIDE SEQUENCE [LARGE SCALE GENOMIC DNA]</scope>
    <source>
        <strain evidence="2">cv. DH55</strain>
    </source>
</reference>
<protein>
    <submittedName>
        <fullName evidence="3">Uncharacterized protein LOC104728292</fullName>
    </submittedName>
</protein>
<accession>A0ABM1QL42</accession>
<evidence type="ECO:0000256" key="1">
    <source>
        <dbReference type="SAM" id="MobiDB-lite"/>
    </source>
</evidence>
<dbReference type="GeneID" id="104728292"/>
<feature type="compositionally biased region" description="Polar residues" evidence="1">
    <location>
        <begin position="62"/>
        <end position="73"/>
    </location>
</feature>
<dbReference type="InterPro" id="IPR004252">
    <property type="entry name" value="Probable_transposase_24"/>
</dbReference>
<evidence type="ECO:0000313" key="3">
    <source>
        <dbReference type="RefSeq" id="XP_019087480.1"/>
    </source>
</evidence>
<feature type="compositionally biased region" description="Polar residues" evidence="1">
    <location>
        <begin position="275"/>
        <end position="289"/>
    </location>
</feature>
<dbReference type="RefSeq" id="XP_019087480.1">
    <property type="nucleotide sequence ID" value="XM_019231935.1"/>
</dbReference>
<dbReference type="Pfam" id="PF03004">
    <property type="entry name" value="Transposase_24"/>
    <property type="match status" value="1"/>
</dbReference>